<sequence length="591" mass="65482">MPVHHPHFFDNTNSDDQFGEDLTSMDWNMNIDPSLDSFSFQNTSHSQIPMALQVQHQIQQQRAPEQQQYQQIQHPTMQRFVDEPQRQFFTTPNIPQDILNLQHASMPTSSLPRASHHRMASPSLSHDLTSSHDSANSPPAERDFYPENGYRGNGMDNQLYRHSFPDIQGGPGSYQAYALPQQHGFPCVSMDQVQAFVDVDDGYCDLEDDFGEVAMKNEYAMDVDHHHQATMKTSSSSQGYRYPSDEGIGASIQDEASPRDTIHVDDSHVSDIDAEADMSDLEAEPEHIPSTPASDTEYTPKSTRTRKRRPTSPNTKTPPSQKRGRISKTPQKAKGQVICKSCSHAPFKDTATLQRHIASAHTRAYVCVFDFAGCNSTFASKNEWKRHVSSQHLNLAAWVCELGSCGGHHSKAGHSVPSPGTKANGNAAGAEGITRGSEFNRKDLFTQHLRRMHVPLPVKRKKAGTDAVWEETIKTLQQTCLKTKRQAPTRLACPVCGNMFEGNGCWDDRMEHVGKHLESQAQGKCVVRQGDDGLLVGWALREGIVERRNNGGYKLVIGGNGAGGGAGRKARNGIKVEEDGDDEEDAEGEDE</sequence>
<organism evidence="2 3">
    <name type="scientific">Cadophora malorum</name>
    <dbReference type="NCBI Taxonomy" id="108018"/>
    <lineage>
        <taxon>Eukaryota</taxon>
        <taxon>Fungi</taxon>
        <taxon>Dikarya</taxon>
        <taxon>Ascomycota</taxon>
        <taxon>Pezizomycotina</taxon>
        <taxon>Leotiomycetes</taxon>
        <taxon>Helotiales</taxon>
        <taxon>Ploettnerulaceae</taxon>
        <taxon>Cadophora</taxon>
    </lineage>
</organism>
<feature type="compositionally biased region" description="Polar residues" evidence="1">
    <location>
        <begin position="230"/>
        <end position="239"/>
    </location>
</feature>
<feature type="compositionally biased region" description="Acidic residues" evidence="1">
    <location>
        <begin position="578"/>
        <end position="591"/>
    </location>
</feature>
<feature type="compositionally biased region" description="Basic and acidic residues" evidence="1">
    <location>
        <begin position="256"/>
        <end position="265"/>
    </location>
</feature>
<feature type="compositionally biased region" description="Low complexity" evidence="1">
    <location>
        <begin position="311"/>
        <end position="320"/>
    </location>
</feature>
<dbReference type="PANTHER" id="PTHR23225:SF2">
    <property type="entry name" value="AT09679P-RELATED"/>
    <property type="match status" value="1"/>
</dbReference>
<dbReference type="Gene3D" id="3.30.160.60">
    <property type="entry name" value="Classic Zinc Finger"/>
    <property type="match status" value="1"/>
</dbReference>
<dbReference type="Proteomes" id="UP000664132">
    <property type="component" value="Unassembled WGS sequence"/>
</dbReference>
<dbReference type="AlphaFoldDB" id="A0A8H8BSR1"/>
<feature type="region of interest" description="Disordered" evidence="1">
    <location>
        <begin position="561"/>
        <end position="591"/>
    </location>
</feature>
<feature type="region of interest" description="Disordered" evidence="1">
    <location>
        <begin position="280"/>
        <end position="334"/>
    </location>
</feature>
<evidence type="ECO:0000256" key="1">
    <source>
        <dbReference type="SAM" id="MobiDB-lite"/>
    </source>
</evidence>
<dbReference type="InterPro" id="IPR039970">
    <property type="entry name" value="TF_Grauzone"/>
</dbReference>
<dbReference type="GO" id="GO:0003700">
    <property type="term" value="F:DNA-binding transcription factor activity"/>
    <property type="evidence" value="ECO:0007669"/>
    <property type="project" value="InterPro"/>
</dbReference>
<evidence type="ECO:0000313" key="3">
    <source>
        <dbReference type="Proteomes" id="UP000664132"/>
    </source>
</evidence>
<accession>A0A8H8BSR1</accession>
<gene>
    <name evidence="2" type="ORF">IFR04_004298</name>
</gene>
<feature type="region of interest" description="Disordered" evidence="1">
    <location>
        <begin position="107"/>
        <end position="157"/>
    </location>
</feature>
<reference evidence="2" key="1">
    <citation type="submission" date="2021-02" db="EMBL/GenBank/DDBJ databases">
        <title>Genome sequence Cadophora malorum strain M34.</title>
        <authorList>
            <person name="Stefanovic E."/>
            <person name="Vu D."/>
            <person name="Scully C."/>
            <person name="Dijksterhuis J."/>
            <person name="Roader J."/>
            <person name="Houbraken J."/>
        </authorList>
    </citation>
    <scope>NUCLEOTIDE SEQUENCE</scope>
    <source>
        <strain evidence="2">M34</strain>
    </source>
</reference>
<proteinExistence type="predicted"/>
<feature type="region of interest" description="Disordered" evidence="1">
    <location>
        <begin position="411"/>
        <end position="432"/>
    </location>
</feature>
<protein>
    <recommendedName>
        <fullName evidence="4">C2H2-type domain-containing protein</fullName>
    </recommendedName>
</protein>
<evidence type="ECO:0000313" key="2">
    <source>
        <dbReference type="EMBL" id="KAG4422529.1"/>
    </source>
</evidence>
<dbReference type="PANTHER" id="PTHR23225">
    <property type="entry name" value="ZINC FINGER PROTEIN"/>
    <property type="match status" value="1"/>
</dbReference>
<comment type="caution">
    <text evidence="2">The sequence shown here is derived from an EMBL/GenBank/DDBJ whole genome shotgun (WGS) entry which is preliminary data.</text>
</comment>
<feature type="region of interest" description="Disordered" evidence="1">
    <location>
        <begin position="228"/>
        <end position="265"/>
    </location>
</feature>
<dbReference type="EMBL" id="JAFJYH010000047">
    <property type="protein sequence ID" value="KAG4422529.1"/>
    <property type="molecule type" value="Genomic_DNA"/>
</dbReference>
<keyword evidence="3" id="KW-1185">Reference proteome</keyword>
<evidence type="ECO:0008006" key="4">
    <source>
        <dbReference type="Google" id="ProtNLM"/>
    </source>
</evidence>
<dbReference type="OrthoDB" id="5388486at2759"/>
<name>A0A8H8BSR1_9HELO</name>
<feature type="compositionally biased region" description="Low complexity" evidence="1">
    <location>
        <begin position="121"/>
        <end position="134"/>
    </location>
</feature>